<dbReference type="SUPFAM" id="SSF56112">
    <property type="entry name" value="Protein kinase-like (PK-like)"/>
    <property type="match status" value="1"/>
</dbReference>
<name>A0A9X4SBA8_9BURK</name>
<dbReference type="InterPro" id="IPR011009">
    <property type="entry name" value="Kinase-like_dom_sf"/>
</dbReference>
<evidence type="ECO:0000259" key="1">
    <source>
        <dbReference type="Pfam" id="PF01636"/>
    </source>
</evidence>
<dbReference type="EMBL" id="AOGK01000018">
    <property type="protein sequence ID" value="MDG5977284.1"/>
    <property type="molecule type" value="Genomic_DNA"/>
</dbReference>
<sequence length="316" mass="34416">MKGAGLLARIPKQSQMDLAASANLRYQCVCFQRAAPSGHVPWLHSVIEPSDGMPRGALLVEEIVGMPASEPRHLAPIMQALAAIHALPVPVPQDCAPLLNEPDPLAGIVALIDAQARHLDHPTVPAASARAVKARLADLTQRMVPVVMDCPQRLITFDAHPGNFLITPSGKAVLVDLEKLRYSYPPLDLAHATLYTSTTWDRDASFELPTEAVARAYEVWAAAVGEAIAGPCRRALVPLVPLRELMWLWSVTWCAKWLAESAGSHRAGGDGEDWSARHSEAALIEHVRGRVNDYLSIRCIERMLAEFHDLQAVLAT</sequence>
<evidence type="ECO:0000313" key="2">
    <source>
        <dbReference type="EMBL" id="MDG5977284.1"/>
    </source>
</evidence>
<reference evidence="2" key="1">
    <citation type="submission" date="2013-01" db="EMBL/GenBank/DDBJ databases">
        <title>Genome draft of Hydrogenophaga taeniospiralis 2K1.</title>
        <authorList>
            <person name="Gomila M."/>
            <person name="Lalucat J."/>
        </authorList>
    </citation>
    <scope>NUCLEOTIDE SEQUENCE</scope>
    <source>
        <strain evidence="2">CCUG 15921</strain>
    </source>
</reference>
<proteinExistence type="predicted"/>
<keyword evidence="3" id="KW-1185">Reference proteome</keyword>
<organism evidence="2 3">
    <name type="scientific">Hydrogenophaga taeniospiralis CCUG 15921</name>
    <dbReference type="NCBI Taxonomy" id="1281780"/>
    <lineage>
        <taxon>Bacteria</taxon>
        <taxon>Pseudomonadati</taxon>
        <taxon>Pseudomonadota</taxon>
        <taxon>Betaproteobacteria</taxon>
        <taxon>Burkholderiales</taxon>
        <taxon>Comamonadaceae</taxon>
        <taxon>Hydrogenophaga</taxon>
    </lineage>
</organism>
<gene>
    <name evidence="2" type="ORF">H010_18635</name>
</gene>
<accession>A0A9X4SBA8</accession>
<dbReference type="Proteomes" id="UP001152876">
    <property type="component" value="Unassembled WGS sequence"/>
</dbReference>
<dbReference type="Gene3D" id="3.90.1200.10">
    <property type="match status" value="1"/>
</dbReference>
<evidence type="ECO:0000313" key="3">
    <source>
        <dbReference type="Proteomes" id="UP001152876"/>
    </source>
</evidence>
<feature type="domain" description="Aminoglycoside phosphotransferase" evidence="1">
    <location>
        <begin position="36"/>
        <end position="218"/>
    </location>
</feature>
<dbReference type="Pfam" id="PF01636">
    <property type="entry name" value="APH"/>
    <property type="match status" value="1"/>
</dbReference>
<protein>
    <recommendedName>
        <fullName evidence="1">Aminoglycoside phosphotransferase domain-containing protein</fullName>
    </recommendedName>
</protein>
<dbReference type="AlphaFoldDB" id="A0A9X4SBA8"/>
<comment type="caution">
    <text evidence="2">The sequence shown here is derived from an EMBL/GenBank/DDBJ whole genome shotgun (WGS) entry which is preliminary data.</text>
</comment>
<dbReference type="InterPro" id="IPR002575">
    <property type="entry name" value="Aminoglycoside_PTrfase"/>
</dbReference>